<evidence type="ECO:0000313" key="2">
    <source>
        <dbReference type="EMBL" id="KKM86133.1"/>
    </source>
</evidence>
<proteinExistence type="predicted"/>
<gene>
    <name evidence="2" type="ORF">LCGC14_1282060</name>
</gene>
<organism evidence="2">
    <name type="scientific">marine sediment metagenome</name>
    <dbReference type="NCBI Taxonomy" id="412755"/>
    <lineage>
        <taxon>unclassified sequences</taxon>
        <taxon>metagenomes</taxon>
        <taxon>ecological metagenomes</taxon>
    </lineage>
</organism>
<dbReference type="AlphaFoldDB" id="A0A0F9KWK4"/>
<name>A0A0F9KWK4_9ZZZZ</name>
<keyword evidence="1" id="KW-0472">Membrane</keyword>
<feature type="transmembrane region" description="Helical" evidence="1">
    <location>
        <begin position="58"/>
        <end position="77"/>
    </location>
</feature>
<dbReference type="EMBL" id="LAZR01007301">
    <property type="protein sequence ID" value="KKM86133.1"/>
    <property type="molecule type" value="Genomic_DNA"/>
</dbReference>
<accession>A0A0F9KWK4</accession>
<reference evidence="2" key="1">
    <citation type="journal article" date="2015" name="Nature">
        <title>Complex archaea that bridge the gap between prokaryotes and eukaryotes.</title>
        <authorList>
            <person name="Spang A."/>
            <person name="Saw J.H."/>
            <person name="Jorgensen S.L."/>
            <person name="Zaremba-Niedzwiedzka K."/>
            <person name="Martijn J."/>
            <person name="Lind A.E."/>
            <person name="van Eijk R."/>
            <person name="Schleper C."/>
            <person name="Guy L."/>
            <person name="Ettema T.J."/>
        </authorList>
    </citation>
    <scope>NUCLEOTIDE SEQUENCE</scope>
</reference>
<evidence type="ECO:0000256" key="1">
    <source>
        <dbReference type="SAM" id="Phobius"/>
    </source>
</evidence>
<keyword evidence="1" id="KW-0812">Transmembrane</keyword>
<sequence>MNEVQEQQLKEIHETVIAIAPMVKDHHNTLYGNGQPGLVKQVTQLETKIKTNKGNIQLTISIILCIVALISVTIAILK</sequence>
<protein>
    <submittedName>
        <fullName evidence="2">Uncharacterized protein</fullName>
    </submittedName>
</protein>
<comment type="caution">
    <text evidence="2">The sequence shown here is derived from an EMBL/GenBank/DDBJ whole genome shotgun (WGS) entry which is preliminary data.</text>
</comment>
<keyword evidence="1" id="KW-1133">Transmembrane helix</keyword>